<feature type="region of interest" description="Disordered" evidence="10">
    <location>
        <begin position="305"/>
        <end position="330"/>
    </location>
</feature>
<dbReference type="PANTHER" id="PTHR12137">
    <property type="entry name" value="CARBOHYDRATE SULFOTRANSFERASE"/>
    <property type="match status" value="1"/>
</dbReference>
<dbReference type="InterPro" id="IPR018011">
    <property type="entry name" value="Carb_sulfotrans_8-10"/>
</dbReference>
<accession>A0A8J5MT65</accession>
<feature type="compositionally biased region" description="Basic and acidic residues" evidence="10">
    <location>
        <begin position="321"/>
        <end position="330"/>
    </location>
</feature>
<keyword evidence="9" id="KW-0119">Carbohydrate metabolism</keyword>
<protein>
    <recommendedName>
        <fullName evidence="9">Carbohydrate sulfotransferase</fullName>
        <ecNumber evidence="9">2.8.2.-</ecNumber>
    </recommendedName>
</protein>
<proteinExistence type="inferred from homology"/>
<evidence type="ECO:0000256" key="6">
    <source>
        <dbReference type="ARBA" id="ARBA00023034"/>
    </source>
</evidence>
<dbReference type="EMBL" id="JAHLQT010027705">
    <property type="protein sequence ID" value="KAG7162471.1"/>
    <property type="molecule type" value="Genomic_DNA"/>
</dbReference>
<dbReference type="GO" id="GO:0016051">
    <property type="term" value="P:carbohydrate biosynthetic process"/>
    <property type="evidence" value="ECO:0007669"/>
    <property type="project" value="InterPro"/>
</dbReference>
<organism evidence="11 12">
    <name type="scientific">Homarus americanus</name>
    <name type="common">American lobster</name>
    <dbReference type="NCBI Taxonomy" id="6706"/>
    <lineage>
        <taxon>Eukaryota</taxon>
        <taxon>Metazoa</taxon>
        <taxon>Ecdysozoa</taxon>
        <taxon>Arthropoda</taxon>
        <taxon>Crustacea</taxon>
        <taxon>Multicrustacea</taxon>
        <taxon>Malacostraca</taxon>
        <taxon>Eumalacostraca</taxon>
        <taxon>Eucarida</taxon>
        <taxon>Decapoda</taxon>
        <taxon>Pleocyemata</taxon>
        <taxon>Astacidea</taxon>
        <taxon>Nephropoidea</taxon>
        <taxon>Nephropidae</taxon>
        <taxon>Homarus</taxon>
    </lineage>
</organism>
<reference evidence="11" key="1">
    <citation type="journal article" date="2021" name="Sci. Adv.">
        <title>The American lobster genome reveals insights on longevity, neural, and immune adaptations.</title>
        <authorList>
            <person name="Polinski J.M."/>
            <person name="Zimin A.V."/>
            <person name="Clark K.F."/>
            <person name="Kohn A.B."/>
            <person name="Sadowski N."/>
            <person name="Timp W."/>
            <person name="Ptitsyn A."/>
            <person name="Khanna P."/>
            <person name="Romanova D.Y."/>
            <person name="Williams P."/>
            <person name="Greenwood S.J."/>
            <person name="Moroz L.L."/>
            <person name="Walt D.R."/>
            <person name="Bodnar A.G."/>
        </authorList>
    </citation>
    <scope>NUCLEOTIDE SEQUENCE</scope>
    <source>
        <strain evidence="11">GMGI-L3</strain>
    </source>
</reference>
<evidence type="ECO:0000256" key="4">
    <source>
        <dbReference type="ARBA" id="ARBA00022692"/>
    </source>
</evidence>
<comment type="similarity">
    <text evidence="2 9">Belongs to the sulfotransferase 2 family.</text>
</comment>
<evidence type="ECO:0000256" key="7">
    <source>
        <dbReference type="ARBA" id="ARBA00023136"/>
    </source>
</evidence>
<dbReference type="OrthoDB" id="2019940at2759"/>
<dbReference type="InterPro" id="IPR005331">
    <property type="entry name" value="Sulfotransferase"/>
</dbReference>
<keyword evidence="9" id="KW-0735">Signal-anchor</keyword>
<dbReference type="GO" id="GO:0008146">
    <property type="term" value="F:sulfotransferase activity"/>
    <property type="evidence" value="ECO:0007669"/>
    <property type="project" value="InterPro"/>
</dbReference>
<dbReference type="Pfam" id="PF03567">
    <property type="entry name" value="Sulfotransfer_2"/>
    <property type="match status" value="1"/>
</dbReference>
<dbReference type="AlphaFoldDB" id="A0A8J5MT65"/>
<keyword evidence="6 9" id="KW-0333">Golgi apparatus</keyword>
<keyword evidence="8 9" id="KW-0325">Glycoprotein</keyword>
<keyword evidence="4" id="KW-0812">Transmembrane</keyword>
<evidence type="ECO:0000256" key="2">
    <source>
        <dbReference type="ARBA" id="ARBA00006339"/>
    </source>
</evidence>
<evidence type="ECO:0000313" key="11">
    <source>
        <dbReference type="EMBL" id="KAG7162471.1"/>
    </source>
</evidence>
<evidence type="ECO:0000256" key="9">
    <source>
        <dbReference type="RuleBase" id="RU364020"/>
    </source>
</evidence>
<evidence type="ECO:0000256" key="3">
    <source>
        <dbReference type="ARBA" id="ARBA00022679"/>
    </source>
</evidence>
<name>A0A8J5MT65_HOMAM</name>
<dbReference type="Proteomes" id="UP000747542">
    <property type="component" value="Unassembled WGS sequence"/>
</dbReference>
<keyword evidence="7" id="KW-0472">Membrane</keyword>
<evidence type="ECO:0000256" key="8">
    <source>
        <dbReference type="ARBA" id="ARBA00023180"/>
    </source>
</evidence>
<evidence type="ECO:0000256" key="1">
    <source>
        <dbReference type="ARBA" id="ARBA00004323"/>
    </source>
</evidence>
<sequence>MLFIKYRRVWWRVKTVLVILLTVVIVSLTFVSLASIISHHYWVVVMMQRMAERTKLVDHTCHKYSNFLLQQYAGSLNADPTRWSTVNKTLLANPDVLVDRQHRLAWCKVPKVASTSLVHGLLRVLGQEHLINEIPRGQLHTRLRHLMPHPALQEDVSFCTTFMVVRHPFQRILSAYRDKLQNKWEYHQFKKFRDLYGMPIIQHYRNKPQPPEYIDVPTFWEFVEYLVSTPASDYNEHWRPYYLVCTPCHHHYSVILHLEAMDEETQYLVHITNLEGLKPLYVHTTNLSGPIPHFHKVPDNHRAKTHDHIHSKKASSGNLDRMTHSKRDQDHKSAQNIEALLFSQIDRTQLVKLYEIYKVDFEMFGYDLSPYNTYVNATSK</sequence>
<dbReference type="PANTHER" id="PTHR12137:SF63">
    <property type="entry name" value="CARBOHYDRATE SULFOTRANSFERASE"/>
    <property type="match status" value="1"/>
</dbReference>
<dbReference type="EC" id="2.8.2.-" evidence="9"/>
<comment type="caution">
    <text evidence="11">The sequence shown here is derived from an EMBL/GenBank/DDBJ whole genome shotgun (WGS) entry which is preliminary data.</text>
</comment>
<evidence type="ECO:0000256" key="5">
    <source>
        <dbReference type="ARBA" id="ARBA00022989"/>
    </source>
</evidence>
<gene>
    <name evidence="11" type="primary">Chst11-L4</name>
    <name evidence="11" type="ORF">Hamer_G008020</name>
</gene>
<evidence type="ECO:0000313" key="12">
    <source>
        <dbReference type="Proteomes" id="UP000747542"/>
    </source>
</evidence>
<dbReference type="GO" id="GO:0000139">
    <property type="term" value="C:Golgi membrane"/>
    <property type="evidence" value="ECO:0007669"/>
    <property type="project" value="UniProtKB-SubCell"/>
</dbReference>
<keyword evidence="5" id="KW-1133">Transmembrane helix</keyword>
<keyword evidence="3 9" id="KW-0808">Transferase</keyword>
<keyword evidence="12" id="KW-1185">Reference proteome</keyword>
<evidence type="ECO:0000256" key="10">
    <source>
        <dbReference type="SAM" id="MobiDB-lite"/>
    </source>
</evidence>
<comment type="subcellular location">
    <subcellularLocation>
        <location evidence="1 9">Golgi apparatus membrane</location>
        <topology evidence="1 9">Single-pass type II membrane protein</topology>
    </subcellularLocation>
</comment>